<reference evidence="8 9" key="1">
    <citation type="journal article" date="2017" name="Nature">
        <title>The Apostasia genome and the evolution of orchids.</title>
        <authorList>
            <person name="Zhang G.Q."/>
            <person name="Liu K.W."/>
            <person name="Li Z."/>
            <person name="Lohaus R."/>
            <person name="Hsiao Y.Y."/>
            <person name="Niu S.C."/>
            <person name="Wang J.Y."/>
            <person name="Lin Y.C."/>
            <person name="Xu Q."/>
            <person name="Chen L.J."/>
            <person name="Yoshida K."/>
            <person name="Fujiwara S."/>
            <person name="Wang Z.W."/>
            <person name="Zhang Y.Q."/>
            <person name="Mitsuda N."/>
            <person name="Wang M."/>
            <person name="Liu G.H."/>
            <person name="Pecoraro L."/>
            <person name="Huang H.X."/>
            <person name="Xiao X.J."/>
            <person name="Lin M."/>
            <person name="Wu X.Y."/>
            <person name="Wu W.L."/>
            <person name="Chen Y.Y."/>
            <person name="Chang S.B."/>
            <person name="Sakamoto S."/>
            <person name="Ohme-Takagi M."/>
            <person name="Yagi M."/>
            <person name="Zeng S.J."/>
            <person name="Shen C.Y."/>
            <person name="Yeh C.M."/>
            <person name="Luo Y.B."/>
            <person name="Tsai W.C."/>
            <person name="Van de Peer Y."/>
            <person name="Liu Z.J."/>
        </authorList>
    </citation>
    <scope>NUCLEOTIDE SEQUENCE [LARGE SCALE GENOMIC DNA]</scope>
    <source>
        <strain evidence="9">cv. Shenzhen</strain>
        <tissue evidence="8">Stem</tissue>
    </source>
</reference>
<evidence type="ECO:0000259" key="7">
    <source>
        <dbReference type="SMART" id="SM01332"/>
    </source>
</evidence>
<keyword evidence="2" id="KW-0132">Cell division</keyword>
<evidence type="ECO:0000313" key="8">
    <source>
        <dbReference type="EMBL" id="PKA65306.1"/>
    </source>
</evidence>
<organism evidence="8 9">
    <name type="scientific">Apostasia shenzhenica</name>
    <dbReference type="NCBI Taxonomy" id="1088818"/>
    <lineage>
        <taxon>Eukaryota</taxon>
        <taxon>Viridiplantae</taxon>
        <taxon>Streptophyta</taxon>
        <taxon>Embryophyta</taxon>
        <taxon>Tracheophyta</taxon>
        <taxon>Spermatophyta</taxon>
        <taxon>Magnoliopsida</taxon>
        <taxon>Liliopsida</taxon>
        <taxon>Asparagales</taxon>
        <taxon>Orchidaceae</taxon>
        <taxon>Apostasioideae</taxon>
        <taxon>Apostasia</taxon>
    </lineage>
</organism>
<dbReference type="EMBL" id="KZ451895">
    <property type="protein sequence ID" value="PKA65306.1"/>
    <property type="molecule type" value="Genomic_DNA"/>
</dbReference>
<dbReference type="InterPro" id="IPR039361">
    <property type="entry name" value="Cyclin"/>
</dbReference>
<evidence type="ECO:0000256" key="2">
    <source>
        <dbReference type="ARBA" id="ARBA00022618"/>
    </source>
</evidence>
<dbReference type="STRING" id="1088818.A0A2I0BBY0"/>
<dbReference type="PIRSF" id="PIRSF001771">
    <property type="entry name" value="Cyclin_A_B_D_E"/>
    <property type="match status" value="1"/>
</dbReference>
<dbReference type="SUPFAM" id="SSF47954">
    <property type="entry name" value="Cyclin-like"/>
    <property type="match status" value="2"/>
</dbReference>
<dbReference type="SMART" id="SM01332">
    <property type="entry name" value="Cyclin_C"/>
    <property type="match status" value="1"/>
</dbReference>
<feature type="domain" description="Cyclin-like" evidence="6">
    <location>
        <begin position="275"/>
        <end position="359"/>
    </location>
</feature>
<dbReference type="GO" id="GO:0044772">
    <property type="term" value="P:mitotic cell cycle phase transition"/>
    <property type="evidence" value="ECO:0007669"/>
    <property type="project" value="InterPro"/>
</dbReference>
<dbReference type="AlphaFoldDB" id="A0A2I0BBY0"/>
<evidence type="ECO:0000313" key="9">
    <source>
        <dbReference type="Proteomes" id="UP000236161"/>
    </source>
</evidence>
<dbReference type="InterPro" id="IPR036915">
    <property type="entry name" value="Cyclin-like_sf"/>
</dbReference>
<feature type="domain" description="Cyclin C-terminal" evidence="7">
    <location>
        <begin position="368"/>
        <end position="491"/>
    </location>
</feature>
<dbReference type="OrthoDB" id="5590282at2759"/>
<feature type="domain" description="Cyclin-like" evidence="6">
    <location>
        <begin position="372"/>
        <end position="460"/>
    </location>
</feature>
<proteinExistence type="inferred from homology"/>
<gene>
    <name evidence="8" type="primary">CYCA2-1</name>
    <name evidence="8" type="ORF">AXF42_Ash005639</name>
</gene>
<dbReference type="GO" id="GO:0016538">
    <property type="term" value="F:cyclin-dependent protein serine/threonine kinase regulator activity"/>
    <property type="evidence" value="ECO:0007669"/>
    <property type="project" value="InterPro"/>
</dbReference>
<evidence type="ECO:0000256" key="3">
    <source>
        <dbReference type="ARBA" id="ARBA00023127"/>
    </source>
</evidence>
<protein>
    <submittedName>
        <fullName evidence="8">Cyclin-A2-1</fullName>
    </submittedName>
</protein>
<dbReference type="Gene3D" id="1.10.472.10">
    <property type="entry name" value="Cyclin-like"/>
    <property type="match status" value="2"/>
</dbReference>
<dbReference type="CDD" id="cd20506">
    <property type="entry name" value="CYCLIN_AtCycA-like_rpt2"/>
    <property type="match status" value="1"/>
</dbReference>
<dbReference type="SMART" id="SM00385">
    <property type="entry name" value="CYCLIN"/>
    <property type="match status" value="2"/>
</dbReference>
<dbReference type="FunFam" id="1.10.472.10:FF:000167">
    <property type="entry name" value="Mitotic cyclin 6"/>
    <property type="match status" value="1"/>
</dbReference>
<accession>A0A2I0BBY0</accession>
<evidence type="ECO:0000259" key="6">
    <source>
        <dbReference type="SMART" id="SM00385"/>
    </source>
</evidence>
<dbReference type="Proteomes" id="UP000236161">
    <property type="component" value="Unassembled WGS sequence"/>
</dbReference>
<dbReference type="InterPro" id="IPR013763">
    <property type="entry name" value="Cyclin-like_dom"/>
</dbReference>
<comment type="similarity">
    <text evidence="1">Belongs to the cyclin family. Cyclin AB subfamily.</text>
</comment>
<keyword evidence="4" id="KW-0131">Cell cycle</keyword>
<keyword evidence="9" id="KW-1185">Reference proteome</keyword>
<dbReference type="InterPro" id="IPR004367">
    <property type="entry name" value="Cyclin_C-dom"/>
</dbReference>
<dbReference type="GO" id="GO:0051301">
    <property type="term" value="P:cell division"/>
    <property type="evidence" value="ECO:0007669"/>
    <property type="project" value="UniProtKB-KW"/>
</dbReference>
<keyword evidence="3 5" id="KW-0195">Cyclin</keyword>
<sequence>MKKQGPVIRSYEVKTGPVTRAKAATMVSHEPLRAPPQRPNNKQRRVGRTMKVALNENNAMVPYVATLQNKRRAILKDISNMCSDSSNKNFFNVAKMQIKPCTQVVLSDELKAKVAFDLNIPEFSPTALNIELLHDVENIGKVKKVQCMEVLKRKENANPLCVDDSSLTTHVEEKFSGKKNVFIAETVKECIQRLARKKQNKKDVKVAFCEYHHSSSYLGVPDIDSEFTNPQMCSLYACEIYTNLRVAELLRRPFTNFMGKVQRDIDQRMRGILIDWLVEVSEEYKFVPDTLYLTVYAIDHFLSENYIERKRLQLLGVTCMLIAAKYEEICTPRVEEFCFITDNTYTKGDVLKMEYEVLNNLGFRLSVPTVKTFLRRFLRAAQKSYCVPLLILEYMANFLAELTLIEYSFLKFLPSLTAASAVFLARWTLDQSDHPWNCTLEHYTMYKSSDLQSAVLEMQDLQQNSRNSPLSAIRDKYMQEKYEQVAERRSPEFSPSLFL</sequence>
<dbReference type="PANTHER" id="PTHR10177">
    <property type="entry name" value="CYCLINS"/>
    <property type="match status" value="1"/>
</dbReference>
<dbReference type="Pfam" id="PF00134">
    <property type="entry name" value="Cyclin_N"/>
    <property type="match status" value="1"/>
</dbReference>
<evidence type="ECO:0000256" key="1">
    <source>
        <dbReference type="ARBA" id="ARBA00006955"/>
    </source>
</evidence>
<dbReference type="FunFam" id="1.10.472.10:FF:000013">
    <property type="entry name" value="Cyclin A1"/>
    <property type="match status" value="1"/>
</dbReference>
<name>A0A2I0BBY0_9ASPA</name>
<dbReference type="Pfam" id="PF02984">
    <property type="entry name" value="Cyclin_C"/>
    <property type="match status" value="1"/>
</dbReference>
<dbReference type="InterPro" id="IPR046965">
    <property type="entry name" value="Cyclin_A/B-like"/>
</dbReference>
<evidence type="ECO:0000256" key="5">
    <source>
        <dbReference type="RuleBase" id="RU000383"/>
    </source>
</evidence>
<dbReference type="InterPro" id="IPR006671">
    <property type="entry name" value="Cyclin_N"/>
</dbReference>
<evidence type="ECO:0000256" key="4">
    <source>
        <dbReference type="ARBA" id="ARBA00023306"/>
    </source>
</evidence>